<reference evidence="7 8" key="1">
    <citation type="submission" date="2020-02" db="EMBL/GenBank/DDBJ databases">
        <title>Albibacoteraceae fam. nov., the first described family within the subdivision 4 Verrucomicrobia.</title>
        <authorList>
            <person name="Xi F."/>
        </authorList>
    </citation>
    <scope>NUCLEOTIDE SEQUENCE [LARGE SCALE GENOMIC DNA]</scope>
    <source>
        <strain evidence="7 8">CK1056</strain>
    </source>
</reference>
<evidence type="ECO:0000256" key="2">
    <source>
        <dbReference type="ARBA" id="ARBA00022771"/>
    </source>
</evidence>
<feature type="region of interest" description="Disordered" evidence="5">
    <location>
        <begin position="152"/>
        <end position="188"/>
    </location>
</feature>
<feature type="region of interest" description="Disordered" evidence="5">
    <location>
        <begin position="1"/>
        <end position="103"/>
    </location>
</feature>
<dbReference type="Gene3D" id="1.20.120.910">
    <property type="entry name" value="DksA, coiled-coil domain"/>
    <property type="match status" value="1"/>
</dbReference>
<feature type="region of interest" description="Disordered" evidence="5">
    <location>
        <begin position="305"/>
        <end position="337"/>
    </location>
</feature>
<dbReference type="PANTHER" id="PTHR33823">
    <property type="entry name" value="RNA POLYMERASE-BINDING TRANSCRIPTION FACTOR DKSA-RELATED"/>
    <property type="match status" value="1"/>
</dbReference>
<keyword evidence="3" id="KW-0862">Zinc</keyword>
<evidence type="ECO:0000259" key="6">
    <source>
        <dbReference type="Pfam" id="PF01258"/>
    </source>
</evidence>
<feature type="compositionally biased region" description="Basic residues" evidence="5">
    <location>
        <begin position="1"/>
        <end position="72"/>
    </location>
</feature>
<dbReference type="AlphaFoldDB" id="A0A6B2M4P7"/>
<proteinExistence type="predicted"/>
<feature type="zinc finger region" description="dksA C4-type" evidence="4">
    <location>
        <begin position="277"/>
        <end position="301"/>
    </location>
</feature>
<evidence type="ECO:0000313" key="8">
    <source>
        <dbReference type="Proteomes" id="UP000478417"/>
    </source>
</evidence>
<feature type="domain" description="Zinc finger DksA/TraR C4-type" evidence="6">
    <location>
        <begin position="272"/>
        <end position="307"/>
    </location>
</feature>
<comment type="caution">
    <text evidence="7">The sequence shown here is derived from an EMBL/GenBank/DDBJ whole genome shotgun (WGS) entry which is preliminary data.</text>
</comment>
<name>A0A6B2M4P7_9BACT</name>
<dbReference type="EMBL" id="JAAGNX010000002">
    <property type="protein sequence ID" value="NDV62815.1"/>
    <property type="molecule type" value="Genomic_DNA"/>
</dbReference>
<dbReference type="Proteomes" id="UP000478417">
    <property type="component" value="Unassembled WGS sequence"/>
</dbReference>
<evidence type="ECO:0000256" key="5">
    <source>
        <dbReference type="SAM" id="MobiDB-lite"/>
    </source>
</evidence>
<feature type="region of interest" description="Disordered" evidence="5">
    <location>
        <begin position="214"/>
        <end position="239"/>
    </location>
</feature>
<keyword evidence="1" id="KW-0479">Metal-binding</keyword>
<dbReference type="SUPFAM" id="SSF109635">
    <property type="entry name" value="DnaK suppressor protein DksA, alpha-hairpin domain"/>
    <property type="match status" value="1"/>
</dbReference>
<keyword evidence="8" id="KW-1185">Reference proteome</keyword>
<organism evidence="7 8">
    <name type="scientific">Oceanipulchritudo coccoides</name>
    <dbReference type="NCBI Taxonomy" id="2706888"/>
    <lineage>
        <taxon>Bacteria</taxon>
        <taxon>Pseudomonadati</taxon>
        <taxon>Verrucomicrobiota</taxon>
        <taxon>Opitutia</taxon>
        <taxon>Puniceicoccales</taxon>
        <taxon>Oceanipulchritudinaceae</taxon>
        <taxon>Oceanipulchritudo</taxon>
    </lineage>
</organism>
<feature type="region of interest" description="Disordered" evidence="5">
    <location>
        <begin position="127"/>
        <end position="146"/>
    </location>
</feature>
<dbReference type="Pfam" id="PF01258">
    <property type="entry name" value="zf-dskA_traR"/>
    <property type="match status" value="1"/>
</dbReference>
<evidence type="ECO:0000256" key="4">
    <source>
        <dbReference type="PROSITE-ProRule" id="PRU00510"/>
    </source>
</evidence>
<protein>
    <submittedName>
        <fullName evidence="7">TraR/DksA family transcriptional regulator</fullName>
    </submittedName>
</protein>
<dbReference type="SUPFAM" id="SSF57716">
    <property type="entry name" value="Glucocorticoid receptor-like (DNA-binding domain)"/>
    <property type="match status" value="1"/>
</dbReference>
<keyword evidence="2" id="KW-0863">Zinc-finger</keyword>
<dbReference type="GO" id="GO:0008270">
    <property type="term" value="F:zinc ion binding"/>
    <property type="evidence" value="ECO:0007669"/>
    <property type="project" value="UniProtKB-KW"/>
</dbReference>
<evidence type="ECO:0000256" key="3">
    <source>
        <dbReference type="ARBA" id="ARBA00022833"/>
    </source>
</evidence>
<accession>A0A6B2M4P7</accession>
<feature type="compositionally biased region" description="Basic residues" evidence="5">
    <location>
        <begin position="159"/>
        <end position="168"/>
    </location>
</feature>
<dbReference type="InterPro" id="IPR000962">
    <property type="entry name" value="Znf_DskA_TraR"/>
</dbReference>
<evidence type="ECO:0000313" key="7">
    <source>
        <dbReference type="EMBL" id="NDV62815.1"/>
    </source>
</evidence>
<gene>
    <name evidence="7" type="ORF">G0Q06_10165</name>
</gene>
<dbReference type="PANTHER" id="PTHR33823:SF4">
    <property type="entry name" value="GENERAL STRESS PROTEIN 16O"/>
    <property type="match status" value="1"/>
</dbReference>
<feature type="compositionally biased region" description="Basic and acidic residues" evidence="5">
    <location>
        <begin position="127"/>
        <end position="137"/>
    </location>
</feature>
<sequence length="337" mass="37328">MPSKKSATKKSAVKKSAKKKTTVKKKTASKSAPKKTAAKKVAPKKVAKKAAKKAAPKKAATKKTAKKAAPKKAAKEKVPAKKKRPSVKDFIKHPSHTPAIFKPPSKRLSRIIFTMEDVREVLKKRAEEEKLEKEEKKKLKTATKKVAKKAETVDLKKVTPPKKSHHHAASLDDILGLNTSTQGPVAKTGTVPRKFQKYFKLLVELRDEVREELNLHSSDTLKRSQKEDSGDISTSVDAGTDNFDRDFALSLLSAEQEALNEIEDAIQRIYKGTYGKCEVTGEPIKPERLEAVPFTRFSVEGQKEFEQNTRKKVSQAGAFLNEPSGEKITFGDDDGDN</sequence>
<dbReference type="PROSITE" id="PS51128">
    <property type="entry name" value="ZF_DKSA_2"/>
    <property type="match status" value="1"/>
</dbReference>
<evidence type="ECO:0000256" key="1">
    <source>
        <dbReference type="ARBA" id="ARBA00022723"/>
    </source>
</evidence>
<feature type="compositionally biased region" description="Basic and acidic residues" evidence="5">
    <location>
        <begin position="214"/>
        <end position="229"/>
    </location>
</feature>
<dbReference type="RefSeq" id="WP_163965353.1">
    <property type="nucleotide sequence ID" value="NZ_JAAGNX010000002.1"/>
</dbReference>
<dbReference type="InterPro" id="IPR037187">
    <property type="entry name" value="DnaK_N"/>
</dbReference>